<keyword evidence="4" id="KW-1185">Reference proteome</keyword>
<evidence type="ECO:0000313" key="2">
    <source>
        <dbReference type="EMBL" id="CAI3986539.1"/>
    </source>
</evidence>
<comment type="caution">
    <text evidence="2">The sequence shown here is derived from an EMBL/GenBank/DDBJ whole genome shotgun (WGS) entry which is preliminary data.</text>
</comment>
<dbReference type="EMBL" id="CAMXCT030001090">
    <property type="protein sequence ID" value="CAL4773851.1"/>
    <property type="molecule type" value="Genomic_DNA"/>
</dbReference>
<gene>
    <name evidence="2" type="ORF">C1SCF055_LOCUS13883</name>
</gene>
<evidence type="ECO:0000256" key="1">
    <source>
        <dbReference type="SAM" id="MobiDB-lite"/>
    </source>
</evidence>
<name>A0A9P1FR79_9DINO</name>
<dbReference type="EMBL" id="CAMXCT010001090">
    <property type="protein sequence ID" value="CAI3986539.1"/>
    <property type="molecule type" value="Genomic_DNA"/>
</dbReference>
<dbReference type="AlphaFoldDB" id="A0A9P1FR79"/>
<organism evidence="2">
    <name type="scientific">Cladocopium goreaui</name>
    <dbReference type="NCBI Taxonomy" id="2562237"/>
    <lineage>
        <taxon>Eukaryota</taxon>
        <taxon>Sar</taxon>
        <taxon>Alveolata</taxon>
        <taxon>Dinophyceae</taxon>
        <taxon>Suessiales</taxon>
        <taxon>Symbiodiniaceae</taxon>
        <taxon>Cladocopium</taxon>
    </lineage>
</organism>
<feature type="non-terminal residue" evidence="2">
    <location>
        <position position="1"/>
    </location>
</feature>
<proteinExistence type="predicted"/>
<dbReference type="EMBL" id="CAMXCT020001090">
    <property type="protein sequence ID" value="CAL1139914.1"/>
    <property type="molecule type" value="Genomic_DNA"/>
</dbReference>
<evidence type="ECO:0000313" key="3">
    <source>
        <dbReference type="EMBL" id="CAL1139914.1"/>
    </source>
</evidence>
<sequence>MWSSGYLLIAKKCAWALGGQREGSELNMCIPLCFQLKCNMLALCVFWFLLWSHVVGAPKKQLEPAERLWVQLQKDSKETKKKAGKTVGNRLTKLYKENKLPASDVSELLQAADEAGLEFSNPIPKKRKFEPGKAPELGEAEPEEGCRDKNAARSLDRFLRKNHTWKDLYWAKIPMKNPKKKANDMEEKWMPFLLPHEWLPDYFLQSSPWQEGMPEEGSFCWPAGKFPRARHEPGKAALAQIRSDWDWNCKYFHAPQWNEQKGMCWLCKAKPENWREMTTCPAWERQEQSLDKAEYLHFLADREKEANPLFILPSASNDTMVPDWMHVLDEGTGALAAVQILKELLPLYPGAHVDERVSQLWEHIQILYEEQHWPQDKRLKKLTLKDIVKPKKVPELDGKAHEVRHLCPLLECLCKAKGLHEGSVHQKAVYKVAKYCSKMYKCLEEGNLLELEKAGRKFVSQYMALEAEATSADESEVKLWRSKPKFHVTSHILDLVSLGHNPKHSWNYRDETFAGCMQKLSFRRGGKFEPGMAAEKLLLRWMADIPFLHFAAAIQLFQEP</sequence>
<dbReference type="OrthoDB" id="441887at2759"/>
<evidence type="ECO:0000313" key="4">
    <source>
        <dbReference type="Proteomes" id="UP001152797"/>
    </source>
</evidence>
<dbReference type="Proteomes" id="UP001152797">
    <property type="component" value="Unassembled WGS sequence"/>
</dbReference>
<reference evidence="3" key="2">
    <citation type="submission" date="2024-04" db="EMBL/GenBank/DDBJ databases">
        <authorList>
            <person name="Chen Y."/>
            <person name="Shah S."/>
            <person name="Dougan E. K."/>
            <person name="Thang M."/>
            <person name="Chan C."/>
        </authorList>
    </citation>
    <scope>NUCLEOTIDE SEQUENCE [LARGE SCALE GENOMIC DNA]</scope>
</reference>
<reference evidence="2" key="1">
    <citation type="submission" date="2022-10" db="EMBL/GenBank/DDBJ databases">
        <authorList>
            <person name="Chen Y."/>
            <person name="Dougan E. K."/>
            <person name="Chan C."/>
            <person name="Rhodes N."/>
            <person name="Thang M."/>
        </authorList>
    </citation>
    <scope>NUCLEOTIDE SEQUENCE</scope>
</reference>
<feature type="region of interest" description="Disordered" evidence="1">
    <location>
        <begin position="122"/>
        <end position="147"/>
    </location>
</feature>
<accession>A0A9P1FR79</accession>
<protein>
    <submittedName>
        <fullName evidence="2">Uncharacterized protein</fullName>
    </submittedName>
</protein>